<organism evidence="2 3">
    <name type="scientific">Bacillus spongiae</name>
    <dbReference type="NCBI Taxonomy" id="2683610"/>
    <lineage>
        <taxon>Bacteria</taxon>
        <taxon>Bacillati</taxon>
        <taxon>Bacillota</taxon>
        <taxon>Bacilli</taxon>
        <taxon>Bacillales</taxon>
        <taxon>Bacillaceae</taxon>
        <taxon>Bacillus</taxon>
    </lineage>
</organism>
<proteinExistence type="predicted"/>
<accession>A0ABU8H8B4</accession>
<name>A0ABU8H8B4_9BACI</name>
<dbReference type="Gene3D" id="3.20.20.70">
    <property type="entry name" value="Aldolase class I"/>
    <property type="match status" value="2"/>
</dbReference>
<comment type="caution">
    <text evidence="2">The sequence shown here is derived from an EMBL/GenBank/DDBJ whole genome shotgun (WGS) entry which is preliminary data.</text>
</comment>
<feature type="transmembrane region" description="Helical" evidence="1">
    <location>
        <begin position="446"/>
        <end position="472"/>
    </location>
</feature>
<keyword evidence="1" id="KW-1133">Transmembrane helix</keyword>
<sequence>MPDWSYHVLFQPILTKLSPYSSREFIHRRMNTIASLPFGSQIIHFLGREECSPKLRQDLGGIEFKNPVGLSGKIDPLLSGTKAFSNLGFGFLELGPITLKPRVDAQLPTINREKHLISFPAKPESIGIDATIQTIMKVKKKQPLLLKLSGTIDEISTMMDQLDPYADEYIVEAIDATFASQSSKPIYLTLSCEKVKNLTEIPHYFSGIVLNTTHNEGDQLIRNIHQLRSIGFSKSIITSGAIEEPEQALGLLDSGADLVMLSDGYVFSGPGLTKRINEALLDRMEQPLFKQEGWLAYWLFGLFILLGGILAFLFSLTTIILPYDEAFLKMKKEAIWKFNNRVMLFMAHDRMTLAGTMISGGIVYMTLAKYGIKEGLKWAKQATDTAAIVGFLGIFLFIGYGYFDWLHLLFWLVLLPFFLYGFYKTKGITGTPTSPNRKNHTIWRRALYGQFFFVVLGFSFVIGGIVISLYGVTAIFVPTDLLYICMSPEQLQSFNERLIPVIAHDRAGFGSALLSVGLLVLMLALWGFQQGKKWVWWTFFIGGLPAFFTAIYIHFAIGYTSFIHLLPAYFALALFFSGLLASYSFFHKNRDE</sequence>
<dbReference type="RefSeq" id="WP_336584974.1">
    <property type="nucleotide sequence ID" value="NZ_JBBAXC010000001.1"/>
</dbReference>
<feature type="transmembrane region" description="Helical" evidence="1">
    <location>
        <begin position="535"/>
        <end position="557"/>
    </location>
</feature>
<dbReference type="Proteomes" id="UP001312865">
    <property type="component" value="Unassembled WGS sequence"/>
</dbReference>
<keyword evidence="3" id="KW-1185">Reference proteome</keyword>
<feature type="transmembrane region" description="Helical" evidence="1">
    <location>
        <begin position="507"/>
        <end position="528"/>
    </location>
</feature>
<dbReference type="SUPFAM" id="SSF51395">
    <property type="entry name" value="FMN-linked oxidoreductases"/>
    <property type="match status" value="1"/>
</dbReference>
<feature type="transmembrane region" description="Helical" evidence="1">
    <location>
        <begin position="351"/>
        <end position="372"/>
    </location>
</feature>
<keyword evidence="1" id="KW-0812">Transmembrane</keyword>
<feature type="transmembrane region" description="Helical" evidence="1">
    <location>
        <begin position="384"/>
        <end position="402"/>
    </location>
</feature>
<gene>
    <name evidence="2" type="ORF">WAK64_00565</name>
</gene>
<feature type="transmembrane region" description="Helical" evidence="1">
    <location>
        <begin position="408"/>
        <end position="425"/>
    </location>
</feature>
<evidence type="ECO:0000313" key="2">
    <source>
        <dbReference type="EMBL" id="MEI5905556.1"/>
    </source>
</evidence>
<feature type="transmembrane region" description="Helical" evidence="1">
    <location>
        <begin position="563"/>
        <end position="586"/>
    </location>
</feature>
<evidence type="ECO:0000256" key="1">
    <source>
        <dbReference type="SAM" id="Phobius"/>
    </source>
</evidence>
<keyword evidence="1" id="KW-0472">Membrane</keyword>
<feature type="transmembrane region" description="Helical" evidence="1">
    <location>
        <begin position="294"/>
        <end position="321"/>
    </location>
</feature>
<protein>
    <submittedName>
        <fullName evidence="2">Dihydroorotate dehydrogenase</fullName>
    </submittedName>
</protein>
<reference evidence="2 3" key="1">
    <citation type="journal article" date="2018" name="J. Microbiol.">
        <title>Bacillus spongiae sp. nov., isolated from sponge of Jeju Island.</title>
        <authorList>
            <person name="Lee G.E."/>
            <person name="Im W.T."/>
            <person name="Park J.S."/>
        </authorList>
    </citation>
    <scope>NUCLEOTIDE SEQUENCE [LARGE SCALE GENOMIC DNA]</scope>
    <source>
        <strain evidence="2 3">135PIL107-10</strain>
    </source>
</reference>
<dbReference type="InterPro" id="IPR013785">
    <property type="entry name" value="Aldolase_TIM"/>
</dbReference>
<dbReference type="EMBL" id="JBBAXC010000001">
    <property type="protein sequence ID" value="MEI5905556.1"/>
    <property type="molecule type" value="Genomic_DNA"/>
</dbReference>
<evidence type="ECO:0000313" key="3">
    <source>
        <dbReference type="Proteomes" id="UP001312865"/>
    </source>
</evidence>